<dbReference type="EMBL" id="AUZJ01000029">
    <property type="protein sequence ID" value="ERF60822.1"/>
    <property type="molecule type" value="Genomic_DNA"/>
</dbReference>
<dbReference type="PATRIC" id="fig|1125725.3.peg.1170"/>
<proteinExistence type="predicted"/>
<dbReference type="RefSeq" id="WP_021330196.1">
    <property type="nucleotide sequence ID" value="NZ_AUZJ01000029.1"/>
</dbReference>
<dbReference type="InterPro" id="IPR027417">
    <property type="entry name" value="P-loop_NTPase"/>
</dbReference>
<evidence type="ECO:0000313" key="3">
    <source>
        <dbReference type="Proteomes" id="UP000016412"/>
    </source>
</evidence>
<evidence type="ECO:0000313" key="2">
    <source>
        <dbReference type="EMBL" id="ERJ99820.1"/>
    </source>
</evidence>
<protein>
    <submittedName>
        <fullName evidence="1">Uncharacterized protein</fullName>
    </submittedName>
</protein>
<comment type="caution">
    <text evidence="1">The sequence shown here is derived from an EMBL/GenBank/DDBJ whole genome shotgun (WGS) entry which is preliminary data.</text>
</comment>
<dbReference type="OrthoDB" id="5429664at2"/>
<evidence type="ECO:0000313" key="4">
    <source>
        <dbReference type="Proteomes" id="UP000016646"/>
    </source>
</evidence>
<dbReference type="EMBL" id="AVQI01000072">
    <property type="protein sequence ID" value="ERJ99820.1"/>
    <property type="molecule type" value="Genomic_DNA"/>
</dbReference>
<reference evidence="3 4" key="1">
    <citation type="submission" date="2013-08" db="EMBL/GenBank/DDBJ databases">
        <authorList>
            <person name="Durkin A.S."/>
            <person name="Haft D.R."/>
            <person name="McCorrison J."/>
            <person name="Torralba M."/>
            <person name="Gillis M."/>
            <person name="Haft D.H."/>
            <person name="Methe B."/>
            <person name="Sutton G."/>
            <person name="Nelson K.E."/>
        </authorList>
    </citation>
    <scope>NUCLEOTIDE SEQUENCE [LARGE SCALE GENOMIC DNA]</scope>
    <source>
        <strain evidence="2 4">ATCC 35536</strain>
        <strain evidence="1 3">VPI DR56BR1116</strain>
    </source>
</reference>
<dbReference type="AlphaFoldDB" id="U2L631"/>
<organism evidence="1 3">
    <name type="scientific">Treponema socranskii subsp. socranskii VPI DR56BR1116 = ATCC 35536</name>
    <dbReference type="NCBI Taxonomy" id="1125725"/>
    <lineage>
        <taxon>Bacteria</taxon>
        <taxon>Pseudomonadati</taxon>
        <taxon>Spirochaetota</taxon>
        <taxon>Spirochaetia</taxon>
        <taxon>Spirochaetales</taxon>
        <taxon>Treponemataceae</taxon>
        <taxon>Treponema</taxon>
    </lineage>
</organism>
<accession>U2L631</accession>
<gene>
    <name evidence="2" type="ORF">HMPREF0860_0529</name>
    <name evidence="1" type="ORF">HMPREF1325_0385</name>
</gene>
<evidence type="ECO:0000313" key="1">
    <source>
        <dbReference type="EMBL" id="ERF60822.1"/>
    </source>
</evidence>
<dbReference type="eggNOG" id="COG1302">
    <property type="taxonomic scope" value="Bacteria"/>
</dbReference>
<dbReference type="Proteomes" id="UP000016646">
    <property type="component" value="Unassembled WGS sequence"/>
</dbReference>
<dbReference type="SUPFAM" id="SSF52540">
    <property type="entry name" value="P-loop containing nucleoside triphosphate hydrolases"/>
    <property type="match status" value="2"/>
</dbReference>
<dbReference type="STRING" id="1125725.HMPREF1325_0385"/>
<sequence length="302" mass="33188">MRIFRNVVSELIQPFKPDTVYALVGGSGTGKSYKAKLIAARFGLRAIIDDGLLIQADKILAGHSAKSEQSFLGAVRVALFDDKEHRDEIARKIKRYHIRRILILGTSEKMVMRIASRLQLPPPSKIIRIEDISTEDEIALAVKSRQIEGKHVIPVAAAEVRKLDPKIFSGGIRFRFHRLNPLSLLRKDNKVVEKSIVQPEFSKQNRLHVSEAAIAKLAVSCIAGLDGAIVVKKISIAADSRGYKLTITIDIPSDAQSASGTPLTKRVDGLQKSIIDAVESTTGTFIEEANIIIDKVTERVPG</sequence>
<name>U2L631_TRESO</name>
<keyword evidence="4" id="KW-1185">Reference proteome</keyword>
<dbReference type="Proteomes" id="UP000016412">
    <property type="component" value="Unassembled WGS sequence"/>
</dbReference>